<dbReference type="Proteomes" id="UP000265703">
    <property type="component" value="Unassembled WGS sequence"/>
</dbReference>
<evidence type="ECO:0000313" key="2">
    <source>
        <dbReference type="EMBL" id="RIA83482.1"/>
    </source>
</evidence>
<feature type="compositionally biased region" description="Acidic residues" evidence="1">
    <location>
        <begin position="198"/>
        <end position="210"/>
    </location>
</feature>
<sequence>MVLSLSEVSNPKTKISAGNSGQNSHRKKGAENIIQMIADSIKDDVQSSNKVTLCDVISIENLNQDLSTDSLLSLAQLFDKADDTKYDKIGENKAKEIIYDKMLEHLFMLQKQQFEKTELRLPEISHKNLQRKTQKAVKIYKLFEKLTNNKVQDIIDNFSKHNDQNENNDNTDVEEESDSYNNDTDYFKSDNKNISGDSEVEESEKSDDDSNDKYDHELYEKLLHEKMARLVKLEEKIPTRPKVNDDNFDKIFIEVLEEHETYFDDPAPQSVMNSIISPATA</sequence>
<evidence type="ECO:0000313" key="3">
    <source>
        <dbReference type="Proteomes" id="UP000265703"/>
    </source>
</evidence>
<dbReference type="AlphaFoldDB" id="A0A397SDA6"/>
<proteinExistence type="predicted"/>
<accession>A0A397SDA6</accession>
<gene>
    <name evidence="2" type="ORF">C1645_880467</name>
</gene>
<keyword evidence="3" id="KW-1185">Reference proteome</keyword>
<organism evidence="2 3">
    <name type="scientific">Glomus cerebriforme</name>
    <dbReference type="NCBI Taxonomy" id="658196"/>
    <lineage>
        <taxon>Eukaryota</taxon>
        <taxon>Fungi</taxon>
        <taxon>Fungi incertae sedis</taxon>
        <taxon>Mucoromycota</taxon>
        <taxon>Glomeromycotina</taxon>
        <taxon>Glomeromycetes</taxon>
        <taxon>Glomerales</taxon>
        <taxon>Glomeraceae</taxon>
        <taxon>Glomus</taxon>
    </lineage>
</organism>
<reference evidence="2 3" key="1">
    <citation type="submission" date="2018-06" db="EMBL/GenBank/DDBJ databases">
        <title>Comparative genomics reveals the genomic features of Rhizophagus irregularis, R. cerebriforme, R. diaphanum and Gigaspora rosea, and their symbiotic lifestyle signature.</title>
        <authorList>
            <person name="Morin E."/>
            <person name="San Clemente H."/>
            <person name="Chen E.C.H."/>
            <person name="De La Providencia I."/>
            <person name="Hainaut M."/>
            <person name="Kuo A."/>
            <person name="Kohler A."/>
            <person name="Murat C."/>
            <person name="Tang N."/>
            <person name="Roy S."/>
            <person name="Loubradou J."/>
            <person name="Henrissat B."/>
            <person name="Grigoriev I.V."/>
            <person name="Corradi N."/>
            <person name="Roux C."/>
            <person name="Martin F.M."/>
        </authorList>
    </citation>
    <scope>NUCLEOTIDE SEQUENCE [LARGE SCALE GENOMIC DNA]</scope>
    <source>
        <strain evidence="2 3">DAOM 227022</strain>
    </source>
</reference>
<protein>
    <submittedName>
        <fullName evidence="2">Uncharacterized protein</fullName>
    </submittedName>
</protein>
<feature type="region of interest" description="Disordered" evidence="1">
    <location>
        <begin position="158"/>
        <end position="213"/>
    </location>
</feature>
<name>A0A397SDA6_9GLOM</name>
<comment type="caution">
    <text evidence="2">The sequence shown here is derived from an EMBL/GenBank/DDBJ whole genome shotgun (WGS) entry which is preliminary data.</text>
</comment>
<feature type="region of interest" description="Disordered" evidence="1">
    <location>
        <begin position="1"/>
        <end position="28"/>
    </location>
</feature>
<dbReference type="EMBL" id="QKYT01000568">
    <property type="protein sequence ID" value="RIA83482.1"/>
    <property type="molecule type" value="Genomic_DNA"/>
</dbReference>
<evidence type="ECO:0000256" key="1">
    <source>
        <dbReference type="SAM" id="MobiDB-lite"/>
    </source>
</evidence>
<feature type="compositionally biased region" description="Acidic residues" evidence="1">
    <location>
        <begin position="169"/>
        <end position="178"/>
    </location>
</feature>
<feature type="compositionally biased region" description="Polar residues" evidence="1">
    <location>
        <begin position="1"/>
        <end position="23"/>
    </location>
</feature>
<dbReference type="OrthoDB" id="2433875at2759"/>